<evidence type="ECO:0000256" key="4">
    <source>
        <dbReference type="ARBA" id="ARBA00023163"/>
    </source>
</evidence>
<dbReference type="SUPFAM" id="SSF46785">
    <property type="entry name" value="Winged helix' DNA-binding domain"/>
    <property type="match status" value="1"/>
</dbReference>
<evidence type="ECO:0000256" key="5">
    <source>
        <dbReference type="SAM" id="MobiDB-lite"/>
    </source>
</evidence>
<evidence type="ECO:0000256" key="1">
    <source>
        <dbReference type="ARBA" id="ARBA00009437"/>
    </source>
</evidence>
<feature type="compositionally biased region" description="Polar residues" evidence="5">
    <location>
        <begin position="315"/>
        <end position="324"/>
    </location>
</feature>
<evidence type="ECO:0000256" key="2">
    <source>
        <dbReference type="ARBA" id="ARBA00023015"/>
    </source>
</evidence>
<dbReference type="Gene3D" id="1.10.10.10">
    <property type="entry name" value="Winged helix-like DNA-binding domain superfamily/Winged helix DNA-binding domain"/>
    <property type="match status" value="1"/>
</dbReference>
<accession>A0A5C6F469</accession>
<gene>
    <name evidence="7" type="primary">cmpR</name>
    <name evidence="7" type="ORF">Poly51_33180</name>
</gene>
<dbReference type="FunFam" id="1.10.10.10:FF:000001">
    <property type="entry name" value="LysR family transcriptional regulator"/>
    <property type="match status" value="1"/>
</dbReference>
<name>A0A5C6F469_9BACT</name>
<dbReference type="Proteomes" id="UP000318288">
    <property type="component" value="Unassembled WGS sequence"/>
</dbReference>
<proteinExistence type="inferred from homology"/>
<comment type="caution">
    <text evidence="7">The sequence shown here is derived from an EMBL/GenBank/DDBJ whole genome shotgun (WGS) entry which is preliminary data.</text>
</comment>
<dbReference type="Gene3D" id="3.40.190.290">
    <property type="match status" value="1"/>
</dbReference>
<dbReference type="PANTHER" id="PTHR30419:SF8">
    <property type="entry name" value="NITROGEN ASSIMILATION TRANSCRIPTIONAL ACTIVATOR-RELATED"/>
    <property type="match status" value="1"/>
</dbReference>
<dbReference type="Pfam" id="PF03466">
    <property type="entry name" value="LysR_substrate"/>
    <property type="match status" value="1"/>
</dbReference>
<dbReference type="SUPFAM" id="SSF53850">
    <property type="entry name" value="Periplasmic binding protein-like II"/>
    <property type="match status" value="1"/>
</dbReference>
<evidence type="ECO:0000313" key="7">
    <source>
        <dbReference type="EMBL" id="TWU54599.1"/>
    </source>
</evidence>
<dbReference type="RefSeq" id="WP_146458787.1">
    <property type="nucleotide sequence ID" value="NZ_SJPW01000004.1"/>
</dbReference>
<dbReference type="GO" id="GO:0005829">
    <property type="term" value="C:cytosol"/>
    <property type="evidence" value="ECO:0007669"/>
    <property type="project" value="TreeGrafter"/>
</dbReference>
<feature type="region of interest" description="Disordered" evidence="5">
    <location>
        <begin position="301"/>
        <end position="324"/>
    </location>
</feature>
<comment type="similarity">
    <text evidence="1">Belongs to the LysR transcriptional regulatory family.</text>
</comment>
<dbReference type="GO" id="GO:0003700">
    <property type="term" value="F:DNA-binding transcription factor activity"/>
    <property type="evidence" value="ECO:0007669"/>
    <property type="project" value="InterPro"/>
</dbReference>
<organism evidence="7 8">
    <name type="scientific">Rubripirellula tenax</name>
    <dbReference type="NCBI Taxonomy" id="2528015"/>
    <lineage>
        <taxon>Bacteria</taxon>
        <taxon>Pseudomonadati</taxon>
        <taxon>Planctomycetota</taxon>
        <taxon>Planctomycetia</taxon>
        <taxon>Pirellulales</taxon>
        <taxon>Pirellulaceae</taxon>
        <taxon>Rubripirellula</taxon>
    </lineage>
</organism>
<reference evidence="7 8" key="1">
    <citation type="submission" date="2019-02" db="EMBL/GenBank/DDBJ databases">
        <title>Deep-cultivation of Planctomycetes and their phenomic and genomic characterization uncovers novel biology.</title>
        <authorList>
            <person name="Wiegand S."/>
            <person name="Jogler M."/>
            <person name="Boedeker C."/>
            <person name="Pinto D."/>
            <person name="Vollmers J."/>
            <person name="Rivas-Marin E."/>
            <person name="Kohn T."/>
            <person name="Peeters S.H."/>
            <person name="Heuer A."/>
            <person name="Rast P."/>
            <person name="Oberbeckmann S."/>
            <person name="Bunk B."/>
            <person name="Jeske O."/>
            <person name="Meyerdierks A."/>
            <person name="Storesund J.E."/>
            <person name="Kallscheuer N."/>
            <person name="Luecker S."/>
            <person name="Lage O.M."/>
            <person name="Pohl T."/>
            <person name="Merkel B.J."/>
            <person name="Hornburger P."/>
            <person name="Mueller R.-W."/>
            <person name="Bruemmer F."/>
            <person name="Labrenz M."/>
            <person name="Spormann A.M."/>
            <person name="Op Den Camp H."/>
            <person name="Overmann J."/>
            <person name="Amann R."/>
            <person name="Jetten M.S.M."/>
            <person name="Mascher T."/>
            <person name="Medema M.H."/>
            <person name="Devos D.P."/>
            <person name="Kaster A.-K."/>
            <person name="Ovreas L."/>
            <person name="Rohde M."/>
            <person name="Galperin M.Y."/>
            <person name="Jogler C."/>
        </authorList>
    </citation>
    <scope>NUCLEOTIDE SEQUENCE [LARGE SCALE GENOMIC DNA]</scope>
    <source>
        <strain evidence="7 8">Poly51</strain>
    </source>
</reference>
<keyword evidence="8" id="KW-1185">Reference proteome</keyword>
<evidence type="ECO:0000313" key="8">
    <source>
        <dbReference type="Proteomes" id="UP000318288"/>
    </source>
</evidence>
<dbReference type="Pfam" id="PF00126">
    <property type="entry name" value="HTH_1"/>
    <property type="match status" value="1"/>
</dbReference>
<dbReference type="GO" id="GO:0003677">
    <property type="term" value="F:DNA binding"/>
    <property type="evidence" value="ECO:0007669"/>
    <property type="project" value="UniProtKB-KW"/>
</dbReference>
<dbReference type="EMBL" id="SJPW01000004">
    <property type="protein sequence ID" value="TWU54599.1"/>
    <property type="molecule type" value="Genomic_DNA"/>
</dbReference>
<protein>
    <submittedName>
        <fullName evidence="7">HTH-type transcriptional activator CmpR</fullName>
    </submittedName>
</protein>
<keyword evidence="3" id="KW-0238">DNA-binding</keyword>
<feature type="domain" description="HTH lysR-type" evidence="6">
    <location>
        <begin position="1"/>
        <end position="58"/>
    </location>
</feature>
<evidence type="ECO:0000256" key="3">
    <source>
        <dbReference type="ARBA" id="ARBA00023125"/>
    </source>
</evidence>
<sequence>MHLRTLELFCTIAEQRSFSKAAEAHDLTQSAASQAIGHLEESLGVRLIDRSKRPLILTPEGKTYLRGLRGVLRSYQRLEKEVRSISCTLRGQITIGTIVSVGLSYMPAATDEFARLHPEVDVKAEFGSVERVIEMTAEGEVDFGLVSFPRSTKQIHCIPWQQEPMRIVCSAEHPLAASHEVTLAQLRGADMIGFDRALTLRQEIDRCLARAGVAVNVRMEFDNVDSMIRAIQANRGMGIIPEAAVRRETATGALRVVACKEWRMKRPLGMIFRRSGRLSRAASEFGSLLLGRDIESEIRSKSASRKSGVDGGSIETGSGTSVVA</sequence>
<dbReference type="InterPro" id="IPR050950">
    <property type="entry name" value="HTH-type_LysR_regulators"/>
</dbReference>
<evidence type="ECO:0000259" key="6">
    <source>
        <dbReference type="PROSITE" id="PS50931"/>
    </source>
</evidence>
<dbReference type="OrthoDB" id="9785745at2"/>
<dbReference type="PROSITE" id="PS50931">
    <property type="entry name" value="HTH_LYSR"/>
    <property type="match status" value="1"/>
</dbReference>
<dbReference type="PANTHER" id="PTHR30419">
    <property type="entry name" value="HTH-TYPE TRANSCRIPTIONAL REGULATOR YBHD"/>
    <property type="match status" value="1"/>
</dbReference>
<dbReference type="InterPro" id="IPR036388">
    <property type="entry name" value="WH-like_DNA-bd_sf"/>
</dbReference>
<keyword evidence="4" id="KW-0804">Transcription</keyword>
<dbReference type="CDD" id="cd05466">
    <property type="entry name" value="PBP2_LTTR_substrate"/>
    <property type="match status" value="1"/>
</dbReference>
<dbReference type="InterPro" id="IPR036390">
    <property type="entry name" value="WH_DNA-bd_sf"/>
</dbReference>
<dbReference type="InterPro" id="IPR000847">
    <property type="entry name" value="LysR_HTH_N"/>
</dbReference>
<dbReference type="InterPro" id="IPR005119">
    <property type="entry name" value="LysR_subst-bd"/>
</dbReference>
<keyword evidence="2" id="KW-0805">Transcription regulation</keyword>
<dbReference type="AlphaFoldDB" id="A0A5C6F469"/>
<dbReference type="PRINTS" id="PR00039">
    <property type="entry name" value="HTHLYSR"/>
</dbReference>